<comment type="similarity">
    <text evidence="1">Belongs to the glycosyl hydrolase 16 family.</text>
</comment>
<evidence type="ECO:0000313" key="5">
    <source>
        <dbReference type="Proteomes" id="UP001337305"/>
    </source>
</evidence>
<organism evidence="4 5">
    <name type="scientific">Flavivirga spongiicola</name>
    <dbReference type="NCBI Taxonomy" id="421621"/>
    <lineage>
        <taxon>Bacteria</taxon>
        <taxon>Pseudomonadati</taxon>
        <taxon>Bacteroidota</taxon>
        <taxon>Flavobacteriia</taxon>
        <taxon>Flavobacteriales</taxon>
        <taxon>Flavobacteriaceae</taxon>
        <taxon>Flavivirga</taxon>
    </lineage>
</organism>
<feature type="domain" description="GH16" evidence="3">
    <location>
        <begin position="16"/>
        <end position="295"/>
    </location>
</feature>
<dbReference type="Proteomes" id="UP001337305">
    <property type="component" value="Unassembled WGS sequence"/>
</dbReference>
<dbReference type="SUPFAM" id="SSF49899">
    <property type="entry name" value="Concanavalin A-like lectins/glucanases"/>
    <property type="match status" value="1"/>
</dbReference>
<keyword evidence="5" id="KW-1185">Reference proteome</keyword>
<accession>A0ABU7XNF8</accession>
<dbReference type="EMBL" id="JAODOP010000004">
    <property type="protein sequence ID" value="MEF3832250.1"/>
    <property type="molecule type" value="Genomic_DNA"/>
</dbReference>
<dbReference type="PANTHER" id="PTHR10963:SF55">
    <property type="entry name" value="GLYCOSIDE HYDROLASE FAMILY 16 PROTEIN"/>
    <property type="match status" value="1"/>
</dbReference>
<keyword evidence="4" id="KW-0378">Hydrolase</keyword>
<gene>
    <name evidence="4" type="ORF">N1F79_03850</name>
</gene>
<evidence type="ECO:0000256" key="2">
    <source>
        <dbReference type="SAM" id="SignalP"/>
    </source>
</evidence>
<reference evidence="4 5" key="1">
    <citation type="submission" date="2022-09" db="EMBL/GenBank/DDBJ databases">
        <title>Genome sequencing of Flavivirga sp. MEBiC05379.</title>
        <authorList>
            <person name="Oh H.-M."/>
            <person name="Kwon K.K."/>
            <person name="Park M.J."/>
            <person name="Yang S.-H."/>
        </authorList>
    </citation>
    <scope>NUCLEOTIDE SEQUENCE [LARGE SCALE GENOMIC DNA]</scope>
    <source>
        <strain evidence="4 5">MEBiC05379</strain>
    </source>
</reference>
<dbReference type="InterPro" id="IPR000757">
    <property type="entry name" value="Beta-glucanase-like"/>
</dbReference>
<dbReference type="GO" id="GO:0016787">
    <property type="term" value="F:hydrolase activity"/>
    <property type="evidence" value="ECO:0007669"/>
    <property type="project" value="UniProtKB-KW"/>
</dbReference>
<dbReference type="PROSITE" id="PS51257">
    <property type="entry name" value="PROKAR_LIPOPROTEIN"/>
    <property type="match status" value="1"/>
</dbReference>
<dbReference type="PROSITE" id="PS51762">
    <property type="entry name" value="GH16_2"/>
    <property type="match status" value="1"/>
</dbReference>
<dbReference type="InterPro" id="IPR050546">
    <property type="entry name" value="Glycosyl_Hydrlase_16"/>
</dbReference>
<protein>
    <submittedName>
        <fullName evidence="4">Glycoside hydrolase family 16 protein</fullName>
    </submittedName>
</protein>
<sequence length="295" mass="33364">MKTKSIIVVAILFIAACTKSNVIPENNEEPKIDSTSYSLIFEDNFNGSSINNSNWTVVFSGGSNWNNTAVDEPQVVEVSNGTLKLKGIKNPNFTGNLANVQNINRSTVWTGAIESAHKVDFTYGIVEIRARVEKAPRVWPAIWLHATDNVYGGNPDSGEIDMLESLNLDSYFYSTIHTQYHWANNRQYSNDPERYTTKTVNVDSWNVYKLEWTPNKIDFIFNGSVYHTFNKGNNNVVSGFLRWPFDKDFHIILSQQIGGGWVDSEANSKGLVLTESNLPVTMEIDYVKVYQKKQN</sequence>
<dbReference type="PANTHER" id="PTHR10963">
    <property type="entry name" value="GLYCOSYL HYDROLASE-RELATED"/>
    <property type="match status" value="1"/>
</dbReference>
<feature type="chain" id="PRO_5047456599" evidence="2">
    <location>
        <begin position="21"/>
        <end position="295"/>
    </location>
</feature>
<name>A0ABU7XNF8_9FLAO</name>
<feature type="signal peptide" evidence="2">
    <location>
        <begin position="1"/>
        <end position="20"/>
    </location>
</feature>
<dbReference type="Pfam" id="PF00722">
    <property type="entry name" value="Glyco_hydro_16"/>
    <property type="match status" value="1"/>
</dbReference>
<dbReference type="InterPro" id="IPR013320">
    <property type="entry name" value="ConA-like_dom_sf"/>
</dbReference>
<evidence type="ECO:0000256" key="1">
    <source>
        <dbReference type="ARBA" id="ARBA00006865"/>
    </source>
</evidence>
<dbReference type="CDD" id="cd08023">
    <property type="entry name" value="GH16_laminarinase_like"/>
    <property type="match status" value="1"/>
</dbReference>
<keyword evidence="2" id="KW-0732">Signal</keyword>
<comment type="caution">
    <text evidence="4">The sequence shown here is derived from an EMBL/GenBank/DDBJ whole genome shotgun (WGS) entry which is preliminary data.</text>
</comment>
<proteinExistence type="inferred from homology"/>
<dbReference type="RefSeq" id="WP_303304633.1">
    <property type="nucleotide sequence ID" value="NZ_JAODOP010000004.1"/>
</dbReference>
<evidence type="ECO:0000313" key="4">
    <source>
        <dbReference type="EMBL" id="MEF3832250.1"/>
    </source>
</evidence>
<dbReference type="Gene3D" id="2.60.120.200">
    <property type="match status" value="1"/>
</dbReference>
<evidence type="ECO:0000259" key="3">
    <source>
        <dbReference type="PROSITE" id="PS51762"/>
    </source>
</evidence>